<feature type="non-terminal residue" evidence="2">
    <location>
        <position position="315"/>
    </location>
</feature>
<dbReference type="AlphaFoldDB" id="A0A2T3B982"/>
<evidence type="ECO:0008006" key="4">
    <source>
        <dbReference type="Google" id="ProtNLM"/>
    </source>
</evidence>
<name>A0A2T3B982_AMORE</name>
<keyword evidence="3" id="KW-1185">Reference proteome</keyword>
<evidence type="ECO:0000313" key="2">
    <source>
        <dbReference type="EMBL" id="PSS23401.1"/>
    </source>
</evidence>
<dbReference type="Gene3D" id="2.60.120.330">
    <property type="entry name" value="B-lactam Antibiotic, Isopenicillin N Synthase, Chain"/>
    <property type="match status" value="1"/>
</dbReference>
<reference evidence="2 3" key="1">
    <citation type="journal article" date="2018" name="New Phytol.">
        <title>Comparative genomics and transcriptomics depict ericoid mycorrhizal fungi as versatile saprotrophs and plant mutualists.</title>
        <authorList>
            <person name="Martino E."/>
            <person name="Morin E."/>
            <person name="Grelet G.A."/>
            <person name="Kuo A."/>
            <person name="Kohler A."/>
            <person name="Daghino S."/>
            <person name="Barry K.W."/>
            <person name="Cichocki N."/>
            <person name="Clum A."/>
            <person name="Dockter R.B."/>
            <person name="Hainaut M."/>
            <person name="Kuo R.C."/>
            <person name="LaButti K."/>
            <person name="Lindahl B.D."/>
            <person name="Lindquist E.A."/>
            <person name="Lipzen A."/>
            <person name="Khouja H.R."/>
            <person name="Magnuson J."/>
            <person name="Murat C."/>
            <person name="Ohm R.A."/>
            <person name="Singer S.W."/>
            <person name="Spatafora J.W."/>
            <person name="Wang M."/>
            <person name="Veneault-Fourrey C."/>
            <person name="Henrissat B."/>
            <person name="Grigoriev I.V."/>
            <person name="Martin F.M."/>
            <person name="Perotto S."/>
        </authorList>
    </citation>
    <scope>NUCLEOTIDE SEQUENCE [LARGE SCALE GENOMIC DNA]</scope>
    <source>
        <strain evidence="2 3">ATCC 22711</strain>
    </source>
</reference>
<dbReference type="SUPFAM" id="SSF51197">
    <property type="entry name" value="Clavaminate synthase-like"/>
    <property type="match status" value="1"/>
</dbReference>
<dbReference type="Proteomes" id="UP000241818">
    <property type="component" value="Unassembled WGS sequence"/>
</dbReference>
<accession>A0A2T3B982</accession>
<dbReference type="RefSeq" id="XP_024723447.1">
    <property type="nucleotide sequence ID" value="XM_024869637.1"/>
</dbReference>
<dbReference type="GeneID" id="36577718"/>
<dbReference type="PANTHER" id="PTHR47990">
    <property type="entry name" value="2-OXOGLUTARATE (2OG) AND FE(II)-DEPENDENT OXYGENASE SUPERFAMILY PROTEIN-RELATED"/>
    <property type="match status" value="1"/>
</dbReference>
<proteinExistence type="inferred from homology"/>
<sequence>PLKPLDLPKILLEHQFALSDQGWTTITYDDPSDSLYNSSQALFEASRRFFDLPDSYKQGFKTEGGSEEGWSRVEGEKEFITLRSLDSTPAELKDAAVAFWSEAGGLLNQLLGCIAKSLGLPAEALTVYSQPCAELRPEKTATLLRLFRYEGFEGNQAKTVAEPHRDLGLLSLVIGDTPGLEVWDRHARRWFPIEQTYYCPAGSLLVGRQLQRLTNGRYTAGGHLVRSYPDPPSQPKQPNEFTRRNYRYSIVFVLRAHSPVLVNTDNLTTPITGQFQSPLRNIEAHELFTEIKKAHININTGIEERNEQRQKLVEK</sequence>
<evidence type="ECO:0000313" key="3">
    <source>
        <dbReference type="Proteomes" id="UP000241818"/>
    </source>
</evidence>
<dbReference type="InParanoid" id="A0A2T3B982"/>
<dbReference type="STRING" id="857342.A0A2T3B982"/>
<protein>
    <recommendedName>
        <fullName evidence="4">Isopenicillin N synthase-like Fe(2+) 2OG dioxygenase domain-containing protein</fullName>
    </recommendedName>
</protein>
<gene>
    <name evidence="2" type="ORF">M430DRAFT_86793</name>
</gene>
<comment type="similarity">
    <text evidence="1">Belongs to the iron/ascorbate-dependent oxidoreductase family.</text>
</comment>
<feature type="non-terminal residue" evidence="2">
    <location>
        <position position="1"/>
    </location>
</feature>
<dbReference type="EMBL" id="KZ679008">
    <property type="protein sequence ID" value="PSS23401.1"/>
    <property type="molecule type" value="Genomic_DNA"/>
</dbReference>
<dbReference type="OrthoDB" id="288590at2759"/>
<evidence type="ECO:0000256" key="1">
    <source>
        <dbReference type="ARBA" id="ARBA00008056"/>
    </source>
</evidence>
<dbReference type="InterPro" id="IPR027443">
    <property type="entry name" value="IPNS-like_sf"/>
</dbReference>
<dbReference type="InterPro" id="IPR050231">
    <property type="entry name" value="Iron_ascorbate_oxido_reductase"/>
</dbReference>
<organism evidence="2 3">
    <name type="scientific">Amorphotheca resinae ATCC 22711</name>
    <dbReference type="NCBI Taxonomy" id="857342"/>
    <lineage>
        <taxon>Eukaryota</taxon>
        <taxon>Fungi</taxon>
        <taxon>Dikarya</taxon>
        <taxon>Ascomycota</taxon>
        <taxon>Pezizomycotina</taxon>
        <taxon>Leotiomycetes</taxon>
        <taxon>Helotiales</taxon>
        <taxon>Amorphothecaceae</taxon>
        <taxon>Amorphotheca</taxon>
    </lineage>
</organism>